<keyword evidence="5 7" id="KW-0472">Membrane</keyword>
<evidence type="ECO:0000256" key="4">
    <source>
        <dbReference type="ARBA" id="ARBA00022989"/>
    </source>
</evidence>
<keyword evidence="10" id="KW-1185">Reference proteome</keyword>
<evidence type="ECO:0000259" key="8">
    <source>
        <dbReference type="Pfam" id="PF12696"/>
    </source>
</evidence>
<proteinExistence type="predicted"/>
<dbReference type="Proteomes" id="UP001165962">
    <property type="component" value="Unassembled WGS sequence"/>
</dbReference>
<feature type="transmembrane region" description="Helical" evidence="7">
    <location>
        <begin position="77"/>
        <end position="98"/>
    </location>
</feature>
<feature type="region of interest" description="Disordered" evidence="6">
    <location>
        <begin position="838"/>
        <end position="873"/>
    </location>
</feature>
<protein>
    <submittedName>
        <fullName evidence="9">TraM recognition domain-containing protein</fullName>
    </submittedName>
</protein>
<gene>
    <name evidence="9" type="ORF">G9U52_26465</name>
</gene>
<dbReference type="CDD" id="cd01127">
    <property type="entry name" value="TrwB_TraG_TraD_VirD4"/>
    <property type="match status" value="1"/>
</dbReference>
<evidence type="ECO:0000256" key="5">
    <source>
        <dbReference type="ARBA" id="ARBA00023136"/>
    </source>
</evidence>
<keyword evidence="4 7" id="KW-1133">Transmembrane helix</keyword>
<reference evidence="9" key="1">
    <citation type="submission" date="2020-03" db="EMBL/GenBank/DDBJ databases">
        <title>Draft sequencing of Paenibacilllus sp. S3N08.</title>
        <authorList>
            <person name="Kim D.-U."/>
        </authorList>
    </citation>
    <scope>NUCLEOTIDE SEQUENCE</scope>
    <source>
        <strain evidence="9">S3N08</strain>
    </source>
</reference>
<dbReference type="PANTHER" id="PTHR37937">
    <property type="entry name" value="CONJUGATIVE TRANSFER: DNA TRANSPORT"/>
    <property type="match status" value="1"/>
</dbReference>
<dbReference type="Pfam" id="PF12696">
    <property type="entry name" value="TraG-D_C"/>
    <property type="match status" value="1"/>
</dbReference>
<evidence type="ECO:0000256" key="1">
    <source>
        <dbReference type="ARBA" id="ARBA00004651"/>
    </source>
</evidence>
<dbReference type="EMBL" id="JAAOIW010000011">
    <property type="protein sequence ID" value="NHN33360.1"/>
    <property type="molecule type" value="Genomic_DNA"/>
</dbReference>
<accession>A0ABX0JHZ3</accession>
<feature type="transmembrane region" description="Helical" evidence="7">
    <location>
        <begin position="21"/>
        <end position="46"/>
    </location>
</feature>
<keyword evidence="3 7" id="KW-0812">Transmembrane</keyword>
<evidence type="ECO:0000256" key="2">
    <source>
        <dbReference type="ARBA" id="ARBA00022475"/>
    </source>
</evidence>
<keyword evidence="2" id="KW-1003">Cell membrane</keyword>
<dbReference type="PANTHER" id="PTHR37937:SF1">
    <property type="entry name" value="CONJUGATIVE TRANSFER: DNA TRANSPORT"/>
    <property type="match status" value="1"/>
</dbReference>
<evidence type="ECO:0000313" key="9">
    <source>
        <dbReference type="EMBL" id="NHN33360.1"/>
    </source>
</evidence>
<evidence type="ECO:0000256" key="7">
    <source>
        <dbReference type="SAM" id="Phobius"/>
    </source>
</evidence>
<dbReference type="SUPFAM" id="SSF52540">
    <property type="entry name" value="P-loop containing nucleoside triphosphate hydrolases"/>
    <property type="match status" value="1"/>
</dbReference>
<comment type="caution">
    <text evidence="9">The sequence shown here is derived from an EMBL/GenBank/DDBJ whole genome shotgun (WGS) entry which is preliminary data.</text>
</comment>
<feature type="domain" description="TraD/TraG TraM recognition site" evidence="8">
    <location>
        <begin position="565"/>
        <end position="681"/>
    </location>
</feature>
<sequence>MKQFLVDWIRGFDWRKILPGAVVWVMYVVLYFIFISALGMFVAMFLGKFDMTKEQIAHSIPIIGQFMIFYSPPSGNHYFMLVSTAILTSSAWLFSTRLKMCTSSILRRKMFFGFVVLTGAVVYNVFASNFLKPITYDKVMLLDTFVTGNNRKYVHVGALHLLGTTLIMIPEIITYMFLNWLLGAYRQDKVIQDWFADYKFEWKYLARFGEEMAMKFPDITLALEALSRVPIVMMGVTRQLGTFLIGPPGSGKTSLKILKVVRQDLEHMQKMINAFPQLVKQYGLNTPEFLKELGKHLIGMVVIEPSKDLCDKSYSLAKEHGIPDKLIVYLDPSNRDTPGINTMIGPIEQVAETITAVLDGMSEVSNEFFRQACRTVLKQYIYLLKFLKKNECTLLDLDQMYQDPRFTKNMVEEVRGKVPEQEEIKRMPRDMQIYWMLVSRTIRWFDNDGLEEEKDREGMLQKFTSGEYKGQIKIKDKQTEFTRQTRNLLADLITNPYLARILTGKNAVDLDKLMAKGGILLCNTDNGLLGNVSDAFGKLVLMSVQNAVFRRKGDEDTRPLIAVDVDEFYDYMNAPFLKLAGQGRKYKIAIMVACQSLSQFKVKFDEAFVDAMIGTIRNYIVYGGVGQYDAKKLVPIFGTHVVEEVSIRENYTPESAANPSFSYGQTITREEKELVTEDEIMFNKFKFSYIRLVIEGSTAKAVKGEGDFVDMGNSKKWKKALKPAAVKEFMRYWQDDDDIVYTFDMNWIDSSGEFVDPNTKDPSADLEMQIQNGRLAPIFEEMEKPEDYMDRFVSLSLSETKDEMDVTVLVDVERIREDEIEKEPLPRASQIAYGKRVPGETRTVEGENTKTMKKSEDSLPHAPSKSESPSIQVQEMKSTPVTKIEQSPSNDVVNFSSLFGSIQSKAPVPQVNKPEVNEIVNDQKEIEADVLQVQEEPAIPEPVVMDKKQRRLEHLKDVGIDASSKNFLKQVFKITKDTE</sequence>
<evidence type="ECO:0000313" key="10">
    <source>
        <dbReference type="Proteomes" id="UP001165962"/>
    </source>
</evidence>
<dbReference type="InterPro" id="IPR051539">
    <property type="entry name" value="T4SS-coupling_protein"/>
</dbReference>
<dbReference type="InterPro" id="IPR032689">
    <property type="entry name" value="TraG-D_C"/>
</dbReference>
<dbReference type="Gene3D" id="3.40.50.300">
    <property type="entry name" value="P-loop containing nucleotide triphosphate hydrolases"/>
    <property type="match status" value="1"/>
</dbReference>
<dbReference type="InterPro" id="IPR027417">
    <property type="entry name" value="P-loop_NTPase"/>
</dbReference>
<organism evidence="9 10">
    <name type="scientific">Paenibacillus agricola</name>
    <dbReference type="NCBI Taxonomy" id="2716264"/>
    <lineage>
        <taxon>Bacteria</taxon>
        <taxon>Bacillati</taxon>
        <taxon>Bacillota</taxon>
        <taxon>Bacilli</taxon>
        <taxon>Bacillales</taxon>
        <taxon>Paenibacillaceae</taxon>
        <taxon>Paenibacillus</taxon>
    </lineage>
</organism>
<name>A0ABX0JHZ3_9BACL</name>
<evidence type="ECO:0000256" key="6">
    <source>
        <dbReference type="SAM" id="MobiDB-lite"/>
    </source>
</evidence>
<feature type="compositionally biased region" description="Basic and acidic residues" evidence="6">
    <location>
        <begin position="838"/>
        <end position="859"/>
    </location>
</feature>
<evidence type="ECO:0000256" key="3">
    <source>
        <dbReference type="ARBA" id="ARBA00022692"/>
    </source>
</evidence>
<comment type="subcellular location">
    <subcellularLocation>
        <location evidence="1">Cell membrane</location>
        <topology evidence="1">Multi-pass membrane protein</topology>
    </subcellularLocation>
</comment>
<dbReference type="RefSeq" id="WP_166153656.1">
    <property type="nucleotide sequence ID" value="NZ_JAAOIW010000011.1"/>
</dbReference>
<feature type="transmembrane region" description="Helical" evidence="7">
    <location>
        <begin position="110"/>
        <end position="131"/>
    </location>
</feature>